<evidence type="ECO:0000256" key="1">
    <source>
        <dbReference type="ARBA" id="ARBA00005171"/>
    </source>
</evidence>
<dbReference type="InterPro" id="IPR017456">
    <property type="entry name" value="CTP_synthase_N"/>
</dbReference>
<evidence type="ECO:0000256" key="7">
    <source>
        <dbReference type="ARBA" id="ARBA00022975"/>
    </source>
</evidence>
<organism evidence="12 13">
    <name type="scientific">Kipferlia bialata</name>
    <dbReference type="NCBI Taxonomy" id="797122"/>
    <lineage>
        <taxon>Eukaryota</taxon>
        <taxon>Metamonada</taxon>
        <taxon>Carpediemonas-like organisms</taxon>
        <taxon>Kipferlia</taxon>
    </lineage>
</organism>
<evidence type="ECO:0000259" key="10">
    <source>
        <dbReference type="Pfam" id="PF00117"/>
    </source>
</evidence>
<proteinExistence type="inferred from homology"/>
<name>A0A9K3GHG7_9EUKA</name>
<keyword evidence="7 9" id="KW-0665">Pyrimidine biosynthesis</keyword>
<protein>
    <recommendedName>
        <fullName evidence="9">CTP synthase</fullName>
        <ecNumber evidence="9">6.3.4.2</ecNumber>
    </recommendedName>
    <alternativeName>
        <fullName evidence="9">UTP--ammonia ligase</fullName>
    </alternativeName>
</protein>
<keyword evidence="3 9" id="KW-0436">Ligase</keyword>
<dbReference type="InterPro" id="IPR029062">
    <property type="entry name" value="Class_I_gatase-like"/>
</dbReference>
<dbReference type="PROSITE" id="PS51273">
    <property type="entry name" value="GATASE_TYPE_1"/>
    <property type="match status" value="1"/>
</dbReference>
<comment type="function">
    <text evidence="9">Catalyzes the ATP-dependent amination of UTP to CTP with either L-glutamine or ammonia as the source of nitrogen.</text>
</comment>
<evidence type="ECO:0000256" key="9">
    <source>
        <dbReference type="RuleBase" id="RU810713"/>
    </source>
</evidence>
<dbReference type="GO" id="GO:0005524">
    <property type="term" value="F:ATP binding"/>
    <property type="evidence" value="ECO:0007669"/>
    <property type="project" value="UniProtKB-KW"/>
</dbReference>
<evidence type="ECO:0000256" key="8">
    <source>
        <dbReference type="ARBA" id="ARBA00047781"/>
    </source>
</evidence>
<dbReference type="InterPro" id="IPR027417">
    <property type="entry name" value="P-loop_NTPase"/>
</dbReference>
<dbReference type="OrthoDB" id="1739076at2759"/>
<dbReference type="GO" id="GO:0042802">
    <property type="term" value="F:identical protein binding"/>
    <property type="evidence" value="ECO:0007669"/>
    <property type="project" value="TreeGrafter"/>
</dbReference>
<evidence type="ECO:0000256" key="5">
    <source>
        <dbReference type="ARBA" id="ARBA00022840"/>
    </source>
</evidence>
<dbReference type="Gene3D" id="3.40.50.300">
    <property type="entry name" value="P-loop containing nucleotide triphosphate hydrolases"/>
    <property type="match status" value="1"/>
</dbReference>
<evidence type="ECO:0000256" key="2">
    <source>
        <dbReference type="ARBA" id="ARBA00007533"/>
    </source>
</evidence>
<keyword evidence="13" id="KW-1185">Reference proteome</keyword>
<dbReference type="NCBIfam" id="NF003792">
    <property type="entry name" value="PRK05380.1"/>
    <property type="match status" value="1"/>
</dbReference>
<dbReference type="InterPro" id="IPR017926">
    <property type="entry name" value="GATASE"/>
</dbReference>
<evidence type="ECO:0000256" key="6">
    <source>
        <dbReference type="ARBA" id="ARBA00022962"/>
    </source>
</evidence>
<feature type="domain" description="CTP synthase N-terminal" evidence="11">
    <location>
        <begin position="2"/>
        <end position="142"/>
    </location>
</feature>
<evidence type="ECO:0000256" key="3">
    <source>
        <dbReference type="ARBA" id="ARBA00022598"/>
    </source>
</evidence>
<dbReference type="PANTHER" id="PTHR11550:SF0">
    <property type="entry name" value="CTP SYNTHASE-RELATED"/>
    <property type="match status" value="1"/>
</dbReference>
<keyword evidence="4 9" id="KW-0547">Nucleotide-binding</keyword>
<comment type="caution">
    <text evidence="12">The sequence shown here is derived from an EMBL/GenBank/DDBJ whole genome shotgun (WGS) entry which is preliminary data.</text>
</comment>
<dbReference type="InterPro" id="IPR004468">
    <property type="entry name" value="CTP_synthase"/>
</dbReference>
<dbReference type="SUPFAM" id="SSF52317">
    <property type="entry name" value="Class I glutamine amidotransferase-like"/>
    <property type="match status" value="1"/>
</dbReference>
<accession>A0A9K3GHG7</accession>
<dbReference type="GO" id="GO:0044210">
    <property type="term" value="P:'de novo' CTP biosynthetic process"/>
    <property type="evidence" value="ECO:0007669"/>
    <property type="project" value="UniProtKB-UniRule"/>
</dbReference>
<dbReference type="EC" id="6.3.4.2" evidence="9"/>
<comment type="catalytic activity">
    <reaction evidence="8 9">
        <text>UTP + L-glutamine + ATP + H2O = CTP + L-glutamate + ADP + phosphate + 2 H(+)</text>
        <dbReference type="Rhea" id="RHEA:26426"/>
        <dbReference type="ChEBI" id="CHEBI:15377"/>
        <dbReference type="ChEBI" id="CHEBI:15378"/>
        <dbReference type="ChEBI" id="CHEBI:29985"/>
        <dbReference type="ChEBI" id="CHEBI:30616"/>
        <dbReference type="ChEBI" id="CHEBI:37563"/>
        <dbReference type="ChEBI" id="CHEBI:43474"/>
        <dbReference type="ChEBI" id="CHEBI:46398"/>
        <dbReference type="ChEBI" id="CHEBI:58359"/>
        <dbReference type="ChEBI" id="CHEBI:456216"/>
        <dbReference type="EC" id="6.3.4.2"/>
    </reaction>
</comment>
<dbReference type="EMBL" id="BDIP01000737">
    <property type="protein sequence ID" value="GIQ82560.1"/>
    <property type="molecule type" value="Genomic_DNA"/>
</dbReference>
<reference evidence="12 13" key="1">
    <citation type="journal article" date="2018" name="PLoS ONE">
        <title>The draft genome of Kipferlia bialata reveals reductive genome evolution in fornicate parasites.</title>
        <authorList>
            <person name="Tanifuji G."/>
            <person name="Takabayashi S."/>
            <person name="Kume K."/>
            <person name="Takagi M."/>
            <person name="Nakayama T."/>
            <person name="Kamikawa R."/>
            <person name="Inagaki Y."/>
            <person name="Hashimoto T."/>
        </authorList>
    </citation>
    <scope>NUCLEOTIDE SEQUENCE [LARGE SCALE GENOMIC DNA]</scope>
    <source>
        <strain evidence="12">NY0173</strain>
    </source>
</reference>
<dbReference type="Pfam" id="PF06418">
    <property type="entry name" value="CTP_synth_N"/>
    <property type="match status" value="1"/>
</dbReference>
<keyword evidence="6 9" id="KW-0315">Glutamine amidotransferase</keyword>
<feature type="domain" description="Glutamine amidotransferase" evidence="10">
    <location>
        <begin position="188"/>
        <end position="437"/>
    </location>
</feature>
<keyword evidence="5 9" id="KW-0067">ATP-binding</keyword>
<comment type="pathway">
    <text evidence="1 9">Pyrimidine metabolism; CTP biosynthesis via de novo pathway; CTP from UDP: step 2/2.</text>
</comment>
<gene>
    <name evidence="12" type="ORF">KIPB_003721</name>
</gene>
<dbReference type="Proteomes" id="UP000265618">
    <property type="component" value="Unassembled WGS sequence"/>
</dbReference>
<dbReference type="PANTHER" id="PTHR11550">
    <property type="entry name" value="CTP SYNTHASE"/>
    <property type="match status" value="1"/>
</dbReference>
<evidence type="ECO:0000256" key="4">
    <source>
        <dbReference type="ARBA" id="ARBA00022741"/>
    </source>
</evidence>
<evidence type="ECO:0000313" key="13">
    <source>
        <dbReference type="Proteomes" id="UP000265618"/>
    </source>
</evidence>
<dbReference type="GO" id="GO:0003883">
    <property type="term" value="F:CTP synthase activity"/>
    <property type="evidence" value="ECO:0007669"/>
    <property type="project" value="UniProtKB-UniRule"/>
</dbReference>
<dbReference type="InterPro" id="IPR033828">
    <property type="entry name" value="GATase1_CTP_Synthase"/>
</dbReference>
<dbReference type="Pfam" id="PF00117">
    <property type="entry name" value="GATase"/>
    <property type="match status" value="1"/>
</dbReference>
<dbReference type="CDD" id="cd01746">
    <property type="entry name" value="GATase1_CTP_Synthase"/>
    <property type="match status" value="1"/>
</dbReference>
<dbReference type="Gene3D" id="3.40.50.880">
    <property type="match status" value="1"/>
</dbReference>
<comment type="similarity">
    <text evidence="2 9">Belongs to the CTP synthase family.</text>
</comment>
<evidence type="ECO:0000313" key="12">
    <source>
        <dbReference type="EMBL" id="GIQ82560.1"/>
    </source>
</evidence>
<sequence>LIKQRILSIYEEEDLDILVIEIGGTVGDLENITYLEAIRELRLELPRHCTANVHVCLVPYNRAVGELKSKPVQHSVKALQSVGLMPDFIVCRSEVPLTEPIRNKISMSSNVPRDRVLSSPDLTSIYELPLKFEEQGLGAQLFGEQLRLKTRLVEDNAYGEWKKTVANLTARFKDTVTIAMPGKYTANKDSYVSINETLKHAAAALGVNIEIAFINTEMETPSDRARVRQEVLACDGVLLTPGFGTRGSEGMILCAQVAIEERVPFLGICFGSQLLYAAYMRMSGLEGANSTETDPDTAYPVVSMLSEQRDVTQLGGSMRLGGKDIDVTKGTLLERVYSEANQTKEHNSDTVTVRERFRHRYHIDRTYLTTEHGDPVSVSMGDRTVQMIVSAVDSETPSIVAAVEIVPETDTDFIVGVQAHPEYSSRPSAPSAPYMGFLRAVIASKH</sequence>
<dbReference type="AlphaFoldDB" id="A0A9K3GHG7"/>
<dbReference type="GO" id="GO:0019856">
    <property type="term" value="P:pyrimidine nucleobase biosynthetic process"/>
    <property type="evidence" value="ECO:0007669"/>
    <property type="project" value="TreeGrafter"/>
</dbReference>
<dbReference type="SUPFAM" id="SSF52540">
    <property type="entry name" value="P-loop containing nucleoside triphosphate hydrolases"/>
    <property type="match status" value="1"/>
</dbReference>
<evidence type="ECO:0000259" key="11">
    <source>
        <dbReference type="Pfam" id="PF06418"/>
    </source>
</evidence>
<feature type="non-terminal residue" evidence="12">
    <location>
        <position position="446"/>
    </location>
</feature>